<feature type="compositionally biased region" description="Polar residues" evidence="1">
    <location>
        <begin position="24"/>
        <end position="45"/>
    </location>
</feature>
<feature type="compositionally biased region" description="Low complexity" evidence="1">
    <location>
        <begin position="12"/>
        <end position="23"/>
    </location>
</feature>
<evidence type="ECO:0000313" key="3">
    <source>
        <dbReference type="Proteomes" id="UP001286313"/>
    </source>
</evidence>
<reference evidence="2" key="1">
    <citation type="submission" date="2023-10" db="EMBL/GenBank/DDBJ databases">
        <title>Genome assemblies of two species of porcelain crab, Petrolisthes cinctipes and Petrolisthes manimaculis (Anomura: Porcellanidae).</title>
        <authorList>
            <person name="Angst P."/>
        </authorList>
    </citation>
    <scope>NUCLEOTIDE SEQUENCE</scope>
    <source>
        <strain evidence="2">PB745_01</strain>
        <tissue evidence="2">Gill</tissue>
    </source>
</reference>
<dbReference type="Proteomes" id="UP001286313">
    <property type="component" value="Unassembled WGS sequence"/>
</dbReference>
<protein>
    <recommendedName>
        <fullName evidence="4">Endonuclease/exonuclease/phosphatase domain-containing protein</fullName>
    </recommendedName>
</protein>
<dbReference type="Gene3D" id="3.60.10.10">
    <property type="entry name" value="Endonuclease/exonuclease/phosphatase"/>
    <property type="match status" value="1"/>
</dbReference>
<keyword evidence="3" id="KW-1185">Reference proteome</keyword>
<feature type="region of interest" description="Disordered" evidence="1">
    <location>
        <begin position="1"/>
        <end position="49"/>
    </location>
</feature>
<dbReference type="SUPFAM" id="SSF56219">
    <property type="entry name" value="DNase I-like"/>
    <property type="match status" value="1"/>
</dbReference>
<evidence type="ECO:0000313" key="2">
    <source>
        <dbReference type="EMBL" id="KAK3878827.1"/>
    </source>
</evidence>
<proteinExistence type="predicted"/>
<comment type="caution">
    <text evidence="2">The sequence shown here is derived from an EMBL/GenBank/DDBJ whole genome shotgun (WGS) entry which is preliminary data.</text>
</comment>
<gene>
    <name evidence="2" type="ORF">Pcinc_016636</name>
</gene>
<dbReference type="AlphaFoldDB" id="A0AAE1KPM4"/>
<evidence type="ECO:0008006" key="4">
    <source>
        <dbReference type="Google" id="ProtNLM"/>
    </source>
</evidence>
<dbReference type="EMBL" id="JAWQEG010001523">
    <property type="protein sequence ID" value="KAK3878827.1"/>
    <property type="molecule type" value="Genomic_DNA"/>
</dbReference>
<feature type="region of interest" description="Disordered" evidence="1">
    <location>
        <begin position="91"/>
        <end position="127"/>
    </location>
</feature>
<organism evidence="2 3">
    <name type="scientific">Petrolisthes cinctipes</name>
    <name type="common">Flat porcelain crab</name>
    <dbReference type="NCBI Taxonomy" id="88211"/>
    <lineage>
        <taxon>Eukaryota</taxon>
        <taxon>Metazoa</taxon>
        <taxon>Ecdysozoa</taxon>
        <taxon>Arthropoda</taxon>
        <taxon>Crustacea</taxon>
        <taxon>Multicrustacea</taxon>
        <taxon>Malacostraca</taxon>
        <taxon>Eumalacostraca</taxon>
        <taxon>Eucarida</taxon>
        <taxon>Decapoda</taxon>
        <taxon>Pleocyemata</taxon>
        <taxon>Anomura</taxon>
        <taxon>Galatheoidea</taxon>
        <taxon>Porcellanidae</taxon>
        <taxon>Petrolisthes</taxon>
    </lineage>
</organism>
<sequence>MPEPHVASILCSSPPSIDDPNPSQTASSPTANPVQTDDGSNNTNKEGNENSKKNIYKIITRETMLPPKFALNTNYISANLVVLAETAHSPTRRFSTNNPATPPPAPALFIHGPSTNDPASVQLPVAHAPNPVVPGPYTSDSAPVWLAVTSDPAFNPPLQYSGAPDTARQFPPANSSLRGNLLNNVIFGNFEGLIPATFKSKLPLLCESIYHQDTLIVALTESHLNHYIKDAEVTIAGYTSCTDRTNTTKGGVITYIKDELPSYSEVILSSSTSNIEAQVLHIKRLALILITLYLPPACTDFKTTLENIRTVLDKIPPPSPTIFNTGDFNFPTINWANDTINGGTSADKS</sequence>
<name>A0AAE1KPM4_PETCI</name>
<accession>A0AAE1KPM4</accession>
<dbReference type="InterPro" id="IPR036691">
    <property type="entry name" value="Endo/exonu/phosph_ase_sf"/>
</dbReference>
<evidence type="ECO:0000256" key="1">
    <source>
        <dbReference type="SAM" id="MobiDB-lite"/>
    </source>
</evidence>